<keyword evidence="1" id="KW-0732">Signal</keyword>
<dbReference type="Proteomes" id="UP000317650">
    <property type="component" value="Chromosome 4"/>
</dbReference>
<evidence type="ECO:0000256" key="1">
    <source>
        <dbReference type="SAM" id="SignalP"/>
    </source>
</evidence>
<keyword evidence="3" id="KW-1185">Reference proteome</keyword>
<dbReference type="EMBL" id="PYDT01000001">
    <property type="protein sequence ID" value="THU73024.1"/>
    <property type="molecule type" value="Genomic_DNA"/>
</dbReference>
<gene>
    <name evidence="2" type="ORF">C4D60_Mb04t18430</name>
</gene>
<proteinExistence type="predicted"/>
<evidence type="ECO:0000313" key="2">
    <source>
        <dbReference type="EMBL" id="THU73024.1"/>
    </source>
</evidence>
<reference evidence="2 3" key="1">
    <citation type="journal article" date="2019" name="Nat. Plants">
        <title>Genome sequencing of Musa balbisiana reveals subgenome evolution and function divergence in polyploid bananas.</title>
        <authorList>
            <person name="Yao X."/>
        </authorList>
    </citation>
    <scope>NUCLEOTIDE SEQUENCE [LARGE SCALE GENOMIC DNA]</scope>
    <source>
        <strain evidence="3">cv. DH-PKW</strain>
        <tissue evidence="2">Leaves</tissue>
    </source>
</reference>
<dbReference type="AlphaFoldDB" id="A0A4S8KCY5"/>
<name>A0A4S8KCY5_MUSBA</name>
<sequence>MATHSLPLLPPLLLLLSAFSVPVPRSSAAAAATSEAPFCPRSDLAFVGGLIAQCPRWIELSFPWRYALFTPFFLPLKDQSLSLDDIFLFAIGLGVEFDDSA</sequence>
<feature type="chain" id="PRO_5020413841" description="Secreted protein" evidence="1">
    <location>
        <begin position="29"/>
        <end position="101"/>
    </location>
</feature>
<feature type="signal peptide" evidence="1">
    <location>
        <begin position="1"/>
        <end position="28"/>
    </location>
</feature>
<accession>A0A4S8KCY5</accession>
<evidence type="ECO:0000313" key="3">
    <source>
        <dbReference type="Proteomes" id="UP000317650"/>
    </source>
</evidence>
<comment type="caution">
    <text evidence="2">The sequence shown here is derived from an EMBL/GenBank/DDBJ whole genome shotgun (WGS) entry which is preliminary data.</text>
</comment>
<evidence type="ECO:0008006" key="4">
    <source>
        <dbReference type="Google" id="ProtNLM"/>
    </source>
</evidence>
<protein>
    <recommendedName>
        <fullName evidence="4">Secreted protein</fullName>
    </recommendedName>
</protein>
<organism evidence="2 3">
    <name type="scientific">Musa balbisiana</name>
    <name type="common">Banana</name>
    <dbReference type="NCBI Taxonomy" id="52838"/>
    <lineage>
        <taxon>Eukaryota</taxon>
        <taxon>Viridiplantae</taxon>
        <taxon>Streptophyta</taxon>
        <taxon>Embryophyta</taxon>
        <taxon>Tracheophyta</taxon>
        <taxon>Spermatophyta</taxon>
        <taxon>Magnoliopsida</taxon>
        <taxon>Liliopsida</taxon>
        <taxon>Zingiberales</taxon>
        <taxon>Musaceae</taxon>
        <taxon>Musa</taxon>
    </lineage>
</organism>